<reference evidence="1" key="2">
    <citation type="journal article" date="2015" name="Fish Shellfish Immunol.">
        <title>Early steps in the European eel (Anguilla anguilla)-Vibrio vulnificus interaction in the gills: Role of the RtxA13 toxin.</title>
        <authorList>
            <person name="Callol A."/>
            <person name="Pajuelo D."/>
            <person name="Ebbesson L."/>
            <person name="Teles M."/>
            <person name="MacKenzie S."/>
            <person name="Amaro C."/>
        </authorList>
    </citation>
    <scope>NUCLEOTIDE SEQUENCE</scope>
</reference>
<protein>
    <submittedName>
        <fullName evidence="1">Uncharacterized protein</fullName>
    </submittedName>
</protein>
<accession>A0A0E9XKZ2</accession>
<name>A0A0E9XKZ2_ANGAN</name>
<organism evidence="1">
    <name type="scientific">Anguilla anguilla</name>
    <name type="common">European freshwater eel</name>
    <name type="synonym">Muraena anguilla</name>
    <dbReference type="NCBI Taxonomy" id="7936"/>
    <lineage>
        <taxon>Eukaryota</taxon>
        <taxon>Metazoa</taxon>
        <taxon>Chordata</taxon>
        <taxon>Craniata</taxon>
        <taxon>Vertebrata</taxon>
        <taxon>Euteleostomi</taxon>
        <taxon>Actinopterygii</taxon>
        <taxon>Neopterygii</taxon>
        <taxon>Teleostei</taxon>
        <taxon>Anguilliformes</taxon>
        <taxon>Anguillidae</taxon>
        <taxon>Anguilla</taxon>
    </lineage>
</organism>
<dbReference type="AlphaFoldDB" id="A0A0E9XKZ2"/>
<reference evidence="1" key="1">
    <citation type="submission" date="2014-11" db="EMBL/GenBank/DDBJ databases">
        <authorList>
            <person name="Amaro Gonzalez C."/>
        </authorList>
    </citation>
    <scope>NUCLEOTIDE SEQUENCE</scope>
</reference>
<sequence>MREYLLEEWCSIPQVEFQRLVQRIYAKASLPNSFCTRAHKSSDLGSGFLLFVQPTTQLLGIFTIL</sequence>
<dbReference type="EMBL" id="GBXM01005471">
    <property type="protein sequence ID" value="JAI03107.1"/>
    <property type="molecule type" value="Transcribed_RNA"/>
</dbReference>
<evidence type="ECO:0000313" key="1">
    <source>
        <dbReference type="EMBL" id="JAI03107.1"/>
    </source>
</evidence>
<proteinExistence type="predicted"/>